<proteinExistence type="predicted"/>
<protein>
    <submittedName>
        <fullName evidence="2">Uncharacterized protein</fullName>
    </submittedName>
</protein>
<evidence type="ECO:0000256" key="1">
    <source>
        <dbReference type="SAM" id="MobiDB-lite"/>
    </source>
</evidence>
<reference evidence="2" key="1">
    <citation type="journal article" date="2023" name="PLoS Negl. Trop. Dis.">
        <title>A genome sequence for Biomphalaria pfeifferi, the major vector snail for the human-infecting parasite Schistosoma mansoni.</title>
        <authorList>
            <person name="Bu L."/>
            <person name="Lu L."/>
            <person name="Laidemitt M.R."/>
            <person name="Zhang S.M."/>
            <person name="Mutuku M."/>
            <person name="Mkoji G."/>
            <person name="Steinauer M."/>
            <person name="Loker E.S."/>
        </authorList>
    </citation>
    <scope>NUCLEOTIDE SEQUENCE</scope>
    <source>
        <strain evidence="2">KasaAsao</strain>
    </source>
</reference>
<dbReference type="EMBL" id="JASAOG010000252">
    <property type="protein sequence ID" value="KAK0042067.1"/>
    <property type="molecule type" value="Genomic_DNA"/>
</dbReference>
<gene>
    <name evidence="2" type="ORF">Bpfe_028476</name>
</gene>
<feature type="compositionally biased region" description="Polar residues" evidence="1">
    <location>
        <begin position="52"/>
        <end position="67"/>
    </location>
</feature>
<dbReference type="AlphaFoldDB" id="A0AAD8AUF1"/>
<feature type="region of interest" description="Disordered" evidence="1">
    <location>
        <begin position="46"/>
        <end position="83"/>
    </location>
</feature>
<accession>A0AAD8AUF1</accession>
<dbReference type="Proteomes" id="UP001233172">
    <property type="component" value="Unassembled WGS sequence"/>
</dbReference>
<sequence>MRTNRKGKLHYTFITHTEHYDIEWLPLSQVRRHVIPSQQAEHYLETAEMSRGTLNNYNSHRSSHQTLSQSQISRPPSRPPSEL</sequence>
<comment type="caution">
    <text evidence="2">The sequence shown here is derived from an EMBL/GenBank/DDBJ whole genome shotgun (WGS) entry which is preliminary data.</text>
</comment>
<evidence type="ECO:0000313" key="2">
    <source>
        <dbReference type="EMBL" id="KAK0042067.1"/>
    </source>
</evidence>
<evidence type="ECO:0000313" key="3">
    <source>
        <dbReference type="Proteomes" id="UP001233172"/>
    </source>
</evidence>
<feature type="non-terminal residue" evidence="2">
    <location>
        <position position="83"/>
    </location>
</feature>
<keyword evidence="3" id="KW-1185">Reference proteome</keyword>
<name>A0AAD8AUF1_BIOPF</name>
<reference evidence="2" key="2">
    <citation type="submission" date="2023-04" db="EMBL/GenBank/DDBJ databases">
        <authorList>
            <person name="Bu L."/>
            <person name="Lu L."/>
            <person name="Laidemitt M.R."/>
            <person name="Zhang S.M."/>
            <person name="Mutuku M."/>
            <person name="Mkoji G."/>
            <person name="Steinauer M."/>
            <person name="Loker E.S."/>
        </authorList>
    </citation>
    <scope>NUCLEOTIDE SEQUENCE</scope>
    <source>
        <strain evidence="2">KasaAsao</strain>
        <tissue evidence="2">Whole Snail</tissue>
    </source>
</reference>
<organism evidence="2 3">
    <name type="scientific">Biomphalaria pfeifferi</name>
    <name type="common">Bloodfluke planorb</name>
    <name type="synonym">Freshwater snail</name>
    <dbReference type="NCBI Taxonomy" id="112525"/>
    <lineage>
        <taxon>Eukaryota</taxon>
        <taxon>Metazoa</taxon>
        <taxon>Spiralia</taxon>
        <taxon>Lophotrochozoa</taxon>
        <taxon>Mollusca</taxon>
        <taxon>Gastropoda</taxon>
        <taxon>Heterobranchia</taxon>
        <taxon>Euthyneura</taxon>
        <taxon>Panpulmonata</taxon>
        <taxon>Hygrophila</taxon>
        <taxon>Lymnaeoidea</taxon>
        <taxon>Planorbidae</taxon>
        <taxon>Biomphalaria</taxon>
    </lineage>
</organism>